<dbReference type="PANTHER" id="PTHR33803:SF3">
    <property type="entry name" value="BLL1974 PROTEIN"/>
    <property type="match status" value="1"/>
</dbReference>
<dbReference type="OrthoDB" id="5625049at2"/>
<evidence type="ECO:0000313" key="3">
    <source>
        <dbReference type="Proteomes" id="UP000463138"/>
    </source>
</evidence>
<dbReference type="EMBL" id="QOVF01000002">
    <property type="protein sequence ID" value="KAA0695246.1"/>
    <property type="molecule type" value="Genomic_DNA"/>
</dbReference>
<accession>A0A7V7GUQ2</accession>
<evidence type="ECO:0000259" key="1">
    <source>
        <dbReference type="Pfam" id="PF05598"/>
    </source>
</evidence>
<sequence>MVGLHLLKSMYALSDEAVCERWIENPYYQYFCGEEFFQHRFPIERSSITHWRKRVGESFFEKLLQESLRIAFDEKALKKNQLQRIVVVTFPPRIKP</sequence>
<dbReference type="AlphaFoldDB" id="A0A7V7GUQ2"/>
<proteinExistence type="predicted"/>
<comment type="caution">
    <text evidence="2">The sequence shown here is derived from an EMBL/GenBank/DDBJ whole genome shotgun (WGS) entry which is preliminary data.</text>
</comment>
<dbReference type="PANTHER" id="PTHR33803">
    <property type="entry name" value="IS1478 TRANSPOSASE"/>
    <property type="match status" value="1"/>
</dbReference>
<gene>
    <name evidence="2" type="ORF">DT594_10465</name>
</gene>
<dbReference type="InterPro" id="IPR008490">
    <property type="entry name" value="Transposase_InsH_N"/>
</dbReference>
<dbReference type="Pfam" id="PF05598">
    <property type="entry name" value="DUF772"/>
    <property type="match status" value="1"/>
</dbReference>
<evidence type="ECO:0000313" key="2">
    <source>
        <dbReference type="EMBL" id="KAA0695246.1"/>
    </source>
</evidence>
<keyword evidence="3" id="KW-1185">Reference proteome</keyword>
<organism evidence="2 3">
    <name type="scientific">Halopseudomonas laoshanensis</name>
    <dbReference type="NCBI Taxonomy" id="2268758"/>
    <lineage>
        <taxon>Bacteria</taxon>
        <taxon>Pseudomonadati</taxon>
        <taxon>Pseudomonadota</taxon>
        <taxon>Gammaproteobacteria</taxon>
        <taxon>Pseudomonadales</taxon>
        <taxon>Pseudomonadaceae</taxon>
        <taxon>Halopseudomonas</taxon>
    </lineage>
</organism>
<protein>
    <submittedName>
        <fullName evidence="2">Transposase</fullName>
    </submittedName>
</protein>
<dbReference type="Proteomes" id="UP000463138">
    <property type="component" value="Unassembled WGS sequence"/>
</dbReference>
<feature type="domain" description="Transposase InsH N-terminal" evidence="1">
    <location>
        <begin position="1"/>
        <end position="54"/>
    </location>
</feature>
<reference evidence="2 3" key="1">
    <citation type="submission" date="2018-07" db="EMBL/GenBank/DDBJ databases">
        <title>Pseudomonas laoshanensis sp. nov., isolated from soil.</title>
        <authorList>
            <person name="Sun J."/>
            <person name="Yu L."/>
            <person name="Wang M."/>
            <person name="Zhang C."/>
        </authorList>
    </citation>
    <scope>NUCLEOTIDE SEQUENCE [LARGE SCALE GENOMIC DNA]</scope>
    <source>
        <strain evidence="2 3">Y22</strain>
    </source>
</reference>
<name>A0A7V7GUQ2_9GAMM</name>